<comment type="caution">
    <text evidence="1">The sequence shown here is derived from an EMBL/GenBank/DDBJ whole genome shotgun (WGS) entry which is preliminary data.</text>
</comment>
<organism evidence="1 2">
    <name type="scientific">Peptoniphilus gorbachii</name>
    <dbReference type="NCBI Taxonomy" id="411567"/>
    <lineage>
        <taxon>Bacteria</taxon>
        <taxon>Bacillati</taxon>
        <taxon>Bacillota</taxon>
        <taxon>Tissierellia</taxon>
        <taxon>Tissierellales</taxon>
        <taxon>Peptoniphilaceae</taxon>
        <taxon>Peptoniphilus</taxon>
    </lineage>
</organism>
<gene>
    <name evidence="1" type="ORF">JOD41_000508</name>
</gene>
<protein>
    <submittedName>
        <fullName evidence="1">Uncharacterized protein</fullName>
    </submittedName>
</protein>
<dbReference type="Proteomes" id="UP000720595">
    <property type="component" value="Unassembled WGS sequence"/>
</dbReference>
<sequence length="34" mass="4086">MEQKEMRRNIEIISKEKYKHLIKSLIGIEKGIDN</sequence>
<evidence type="ECO:0000313" key="1">
    <source>
        <dbReference type="EMBL" id="MBM7549786.1"/>
    </source>
</evidence>
<keyword evidence="2" id="KW-1185">Reference proteome</keyword>
<proteinExistence type="predicted"/>
<dbReference type="EMBL" id="JAFBDH010000002">
    <property type="protein sequence ID" value="MBM7549786.1"/>
    <property type="molecule type" value="Genomic_DNA"/>
</dbReference>
<evidence type="ECO:0000313" key="2">
    <source>
        <dbReference type="Proteomes" id="UP000720595"/>
    </source>
</evidence>
<reference evidence="1 2" key="1">
    <citation type="submission" date="2021-01" db="EMBL/GenBank/DDBJ databases">
        <title>Genomic Encyclopedia of Type Strains, Phase IV (KMG-IV): sequencing the most valuable type-strain genomes for metagenomic binning, comparative biology and taxonomic classification.</title>
        <authorList>
            <person name="Goeker M."/>
        </authorList>
    </citation>
    <scope>NUCLEOTIDE SEQUENCE [LARGE SCALE GENOMIC DNA]</scope>
    <source>
        <strain evidence="1 2">DSM 21461</strain>
    </source>
</reference>
<accession>A0ABS2MIF9</accession>
<name>A0ABS2MIF9_9FIRM</name>